<dbReference type="Proteomes" id="UP000291269">
    <property type="component" value="Unassembled WGS sequence"/>
</dbReference>
<dbReference type="RefSeq" id="WP_129225040.1">
    <property type="nucleotide sequence ID" value="NZ_SDOZ01000002.1"/>
</dbReference>
<dbReference type="OrthoDB" id="9803114at2"/>
<keyword evidence="4 10" id="KW-0285">Flavoprotein</keyword>
<organism evidence="12 13">
    <name type="scientific">Candidatus Borkfalkia ceftriaxoniphila</name>
    <dbReference type="NCBI Taxonomy" id="2508949"/>
    <lineage>
        <taxon>Bacteria</taxon>
        <taxon>Bacillati</taxon>
        <taxon>Bacillota</taxon>
        <taxon>Clostridia</taxon>
        <taxon>Christensenellales</taxon>
        <taxon>Christensenellaceae</taxon>
        <taxon>Candidatus Borkfalkia</taxon>
    </lineage>
</organism>
<comment type="function">
    <text evidence="10">Catalyzes the folate-dependent formation of 5-methyl-uridine at position 54 (M-5-U54) in all tRNAs.</text>
</comment>
<dbReference type="InterPro" id="IPR002218">
    <property type="entry name" value="MnmG-rel"/>
</dbReference>
<dbReference type="GO" id="GO:0002098">
    <property type="term" value="P:tRNA wobble uridine modification"/>
    <property type="evidence" value="ECO:0007669"/>
    <property type="project" value="TreeGrafter"/>
</dbReference>
<sequence length="438" mass="48080">MNNARVKIIGAGLAGSDAAYFLAERGVKVELWEQKPEKRSPAHHSSDFCELVCSNSLKSDDAFGNACGLLKEEMRTLGSLVIAAADRTKVPAGGALAVDRDQFSRIVTETLKKHPNIEIVEKEAKDFPATEYTIVATGPLTSDDLAEKIAERFGGNLYFYDAAAPIVTAESIDFSKAFIGDRYGKGSGDYVNCPLNREEYEAFVEALVGAEKAVQKDFDKRDVFDGCMPVEIMAQRGTDTLRFGMLKPVGLYDAEGKRPYAVLQLRKENAEGTAYNLVGCQTNLKFPEQKRVFSMIPALAHAEFARYGVMHRNTFLNAPAVLNADYSAKEDPNLYFAGQMTGVEGYVESAASGLCAAINLFLKIKGELPAAWDAETVCGALSLHVSTPRENFQPMNANYAILAPLSQNTRDKALKKRLYAERALEKIQELRARIDKIS</sequence>
<name>A0A4Q2KEI2_9FIRM</name>
<keyword evidence="9 10" id="KW-0520">NAD</keyword>
<dbReference type="SUPFAM" id="SSF51905">
    <property type="entry name" value="FAD/NAD(P)-binding domain"/>
    <property type="match status" value="1"/>
</dbReference>
<dbReference type="GO" id="GO:0047151">
    <property type="term" value="F:tRNA (uracil(54)-C5)-methyltransferase activity, 5,10-methylenetetrahydrofolate-dependent"/>
    <property type="evidence" value="ECO:0007669"/>
    <property type="project" value="UniProtKB-UniRule"/>
</dbReference>
<dbReference type="PANTHER" id="PTHR11806:SF2">
    <property type="entry name" value="METHYLENETETRAHYDROFOLATE--TRNA-(URACIL-5-)-METHYLTRANSFERASE TRMFO"/>
    <property type="match status" value="1"/>
</dbReference>
<dbReference type="InterPro" id="IPR004417">
    <property type="entry name" value="TrmFO"/>
</dbReference>
<evidence type="ECO:0000313" key="12">
    <source>
        <dbReference type="EMBL" id="RXZ61902.1"/>
    </source>
</evidence>
<dbReference type="HAMAP" id="MF_01037">
    <property type="entry name" value="TrmFO"/>
    <property type="match status" value="1"/>
</dbReference>
<evidence type="ECO:0000256" key="10">
    <source>
        <dbReference type="HAMAP-Rule" id="MF_01037"/>
    </source>
</evidence>
<keyword evidence="2 10" id="KW-0963">Cytoplasm</keyword>
<keyword evidence="5 10" id="KW-0808">Transferase</keyword>
<accession>A0A4Q2KEI2</accession>
<comment type="caution">
    <text evidence="12">The sequence shown here is derived from an EMBL/GenBank/DDBJ whole genome shotgun (WGS) entry which is preliminary data.</text>
</comment>
<dbReference type="EMBL" id="SDOZ01000002">
    <property type="protein sequence ID" value="RXZ61902.1"/>
    <property type="molecule type" value="Genomic_DNA"/>
</dbReference>
<dbReference type="GO" id="GO:0005829">
    <property type="term" value="C:cytosol"/>
    <property type="evidence" value="ECO:0007669"/>
    <property type="project" value="TreeGrafter"/>
</dbReference>
<evidence type="ECO:0000256" key="9">
    <source>
        <dbReference type="ARBA" id="ARBA00023027"/>
    </source>
</evidence>
<dbReference type="InterPro" id="IPR040131">
    <property type="entry name" value="MnmG_N"/>
</dbReference>
<keyword evidence="3 10" id="KW-0489">Methyltransferase</keyword>
<evidence type="ECO:0000259" key="11">
    <source>
        <dbReference type="Pfam" id="PF01134"/>
    </source>
</evidence>
<evidence type="ECO:0000313" key="13">
    <source>
        <dbReference type="Proteomes" id="UP000291269"/>
    </source>
</evidence>
<dbReference type="Pfam" id="PF01134">
    <property type="entry name" value="GIDA"/>
    <property type="match status" value="1"/>
</dbReference>
<evidence type="ECO:0000256" key="2">
    <source>
        <dbReference type="ARBA" id="ARBA00022490"/>
    </source>
</evidence>
<comment type="similarity">
    <text evidence="10">Belongs to the MnmG family. TrmFO subfamily.</text>
</comment>
<dbReference type="EC" id="2.1.1.74" evidence="10"/>
<feature type="binding site" evidence="10">
    <location>
        <begin position="10"/>
        <end position="15"/>
    </location>
    <ligand>
        <name>FAD</name>
        <dbReference type="ChEBI" id="CHEBI:57692"/>
    </ligand>
</feature>
<dbReference type="GO" id="GO:0030488">
    <property type="term" value="P:tRNA methylation"/>
    <property type="evidence" value="ECO:0007669"/>
    <property type="project" value="TreeGrafter"/>
</dbReference>
<dbReference type="NCBIfam" id="TIGR00137">
    <property type="entry name" value="gid_trmFO"/>
    <property type="match status" value="1"/>
</dbReference>
<evidence type="ECO:0000256" key="7">
    <source>
        <dbReference type="ARBA" id="ARBA00022827"/>
    </source>
</evidence>
<dbReference type="Gene3D" id="3.50.50.60">
    <property type="entry name" value="FAD/NAD(P)-binding domain"/>
    <property type="match status" value="2"/>
</dbReference>
<evidence type="ECO:0000256" key="3">
    <source>
        <dbReference type="ARBA" id="ARBA00022603"/>
    </source>
</evidence>
<evidence type="ECO:0000256" key="6">
    <source>
        <dbReference type="ARBA" id="ARBA00022694"/>
    </source>
</evidence>
<proteinExistence type="inferred from homology"/>
<keyword evidence="13" id="KW-1185">Reference proteome</keyword>
<comment type="catalytic activity">
    <reaction evidence="10">
        <text>uridine(54) in tRNA + (6R)-5,10-methylene-5,6,7,8-tetrahydrofolate + NADPH + H(+) = 5-methyluridine(54) in tRNA + (6S)-5,6,7,8-tetrahydrofolate + NADP(+)</text>
        <dbReference type="Rhea" id="RHEA:62372"/>
        <dbReference type="Rhea" id="RHEA-COMP:10167"/>
        <dbReference type="Rhea" id="RHEA-COMP:10193"/>
        <dbReference type="ChEBI" id="CHEBI:15378"/>
        <dbReference type="ChEBI" id="CHEBI:15636"/>
        <dbReference type="ChEBI" id="CHEBI:57453"/>
        <dbReference type="ChEBI" id="CHEBI:57783"/>
        <dbReference type="ChEBI" id="CHEBI:58349"/>
        <dbReference type="ChEBI" id="CHEBI:65315"/>
        <dbReference type="ChEBI" id="CHEBI:74447"/>
        <dbReference type="EC" id="2.1.1.74"/>
    </reaction>
</comment>
<protein>
    <recommendedName>
        <fullName evidence="10">Methylenetetrahydrofolate--tRNA-(uracil-5-)-methyltransferase TrmFO</fullName>
        <ecNumber evidence="10">2.1.1.74</ecNumber>
    </recommendedName>
    <alternativeName>
        <fullName evidence="10">Folate-dependent tRNA (uracil-5-)-methyltransferase</fullName>
    </alternativeName>
    <alternativeName>
        <fullName evidence="10">Folate-dependent tRNA(M-5-U54)-methyltransferase</fullName>
    </alternativeName>
</protein>
<comment type="subcellular location">
    <subcellularLocation>
        <location evidence="10">Cytoplasm</location>
    </subcellularLocation>
</comment>
<evidence type="ECO:0000256" key="8">
    <source>
        <dbReference type="ARBA" id="ARBA00022857"/>
    </source>
</evidence>
<dbReference type="NCBIfam" id="NF003739">
    <property type="entry name" value="PRK05335.1"/>
    <property type="match status" value="1"/>
</dbReference>
<dbReference type="AlphaFoldDB" id="A0A4Q2KEI2"/>
<dbReference type="InterPro" id="IPR036188">
    <property type="entry name" value="FAD/NAD-bd_sf"/>
</dbReference>
<dbReference type="GO" id="GO:0050660">
    <property type="term" value="F:flavin adenine dinucleotide binding"/>
    <property type="evidence" value="ECO:0007669"/>
    <property type="project" value="UniProtKB-UniRule"/>
</dbReference>
<gene>
    <name evidence="10" type="primary">trmFO</name>
    <name evidence="12" type="ORF">ESZ91_05815</name>
</gene>
<evidence type="ECO:0000256" key="1">
    <source>
        <dbReference type="ARBA" id="ARBA00001974"/>
    </source>
</evidence>
<evidence type="ECO:0000256" key="4">
    <source>
        <dbReference type="ARBA" id="ARBA00022630"/>
    </source>
</evidence>
<comment type="catalytic activity">
    <reaction evidence="10">
        <text>uridine(54) in tRNA + (6R)-5,10-methylene-5,6,7,8-tetrahydrofolate + NADH + H(+) = 5-methyluridine(54) in tRNA + (6S)-5,6,7,8-tetrahydrofolate + NAD(+)</text>
        <dbReference type="Rhea" id="RHEA:16873"/>
        <dbReference type="Rhea" id="RHEA-COMP:10167"/>
        <dbReference type="Rhea" id="RHEA-COMP:10193"/>
        <dbReference type="ChEBI" id="CHEBI:15378"/>
        <dbReference type="ChEBI" id="CHEBI:15636"/>
        <dbReference type="ChEBI" id="CHEBI:57453"/>
        <dbReference type="ChEBI" id="CHEBI:57540"/>
        <dbReference type="ChEBI" id="CHEBI:57945"/>
        <dbReference type="ChEBI" id="CHEBI:65315"/>
        <dbReference type="ChEBI" id="CHEBI:74447"/>
        <dbReference type="EC" id="2.1.1.74"/>
    </reaction>
</comment>
<keyword evidence="6 10" id="KW-0819">tRNA processing</keyword>
<feature type="domain" description="MnmG N-terminal" evidence="11">
    <location>
        <begin position="6"/>
        <end position="367"/>
    </location>
</feature>
<evidence type="ECO:0000256" key="5">
    <source>
        <dbReference type="ARBA" id="ARBA00022679"/>
    </source>
</evidence>
<keyword evidence="8 10" id="KW-0521">NADP</keyword>
<reference evidence="12 13" key="1">
    <citation type="journal article" date="2019" name="Gut">
        <title>Antibiotics-induced monodominance of a novel gut bacterial order.</title>
        <authorList>
            <person name="Hildebrand F."/>
            <person name="Moitinho-Silva L."/>
            <person name="Blasche S."/>
            <person name="Jahn M.T."/>
            <person name="Gossmann T.I."/>
            <person name="Heuerta-Cepas J."/>
            <person name="Hercog R."/>
            <person name="Luetge M."/>
            <person name="Bahram M."/>
            <person name="Pryszlak A."/>
            <person name="Alves R.J."/>
            <person name="Waszak S.M."/>
            <person name="Zhu A."/>
            <person name="Ye L."/>
            <person name="Costea P.I."/>
            <person name="Aalvink S."/>
            <person name="Belzer C."/>
            <person name="Forslund S.K."/>
            <person name="Sunagawa S."/>
            <person name="Hentschel U."/>
            <person name="Merten C."/>
            <person name="Patil K.R."/>
            <person name="Benes V."/>
            <person name="Bork P."/>
        </authorList>
    </citation>
    <scope>NUCLEOTIDE SEQUENCE [LARGE SCALE GENOMIC DNA]</scope>
    <source>
        <strain evidence="12 13">HDS1380</strain>
    </source>
</reference>
<dbReference type="PANTHER" id="PTHR11806">
    <property type="entry name" value="GLUCOSE INHIBITED DIVISION PROTEIN A"/>
    <property type="match status" value="1"/>
</dbReference>
<comment type="cofactor">
    <cofactor evidence="1 10">
        <name>FAD</name>
        <dbReference type="ChEBI" id="CHEBI:57692"/>
    </cofactor>
</comment>
<keyword evidence="7 10" id="KW-0274">FAD</keyword>